<keyword evidence="10 14" id="KW-0407">Ion channel</keyword>
<keyword evidence="5" id="KW-0851">Voltage-gated channel</keyword>
<evidence type="ECO:0000313" key="14">
    <source>
        <dbReference type="EMBL" id="CCG52880.1"/>
    </source>
</evidence>
<evidence type="ECO:0000256" key="10">
    <source>
        <dbReference type="ARBA" id="ARBA00023303"/>
    </source>
</evidence>
<feature type="domain" description="Potassium channel" evidence="12">
    <location>
        <begin position="71"/>
        <end position="151"/>
    </location>
</feature>
<dbReference type="eggNOG" id="COG0395">
    <property type="taxonomic scope" value="Bacteria"/>
</dbReference>
<evidence type="ECO:0000256" key="7">
    <source>
        <dbReference type="ARBA" id="ARBA00022989"/>
    </source>
</evidence>
<evidence type="ECO:0000256" key="5">
    <source>
        <dbReference type="ARBA" id="ARBA00022882"/>
    </source>
</evidence>
<dbReference type="Pfam" id="PF07885">
    <property type="entry name" value="Ion_trans_2"/>
    <property type="match status" value="1"/>
</dbReference>
<comment type="subcellular location">
    <subcellularLocation>
        <location evidence="1">Membrane</location>
        <topology evidence="1">Multi-pass membrane protein</topology>
    </subcellularLocation>
</comment>
<dbReference type="RefSeq" id="WP_014388021.1">
    <property type="nucleotide sequence ID" value="NC_017025.1"/>
</dbReference>
<feature type="domain" description="Inward rectifier potassium channel C-terminal" evidence="13">
    <location>
        <begin position="162"/>
        <end position="312"/>
    </location>
</feature>
<evidence type="ECO:0000259" key="12">
    <source>
        <dbReference type="Pfam" id="PF07885"/>
    </source>
</evidence>
<evidence type="ECO:0000256" key="6">
    <source>
        <dbReference type="ARBA" id="ARBA00022958"/>
    </source>
</evidence>
<dbReference type="Gene3D" id="2.60.40.1400">
    <property type="entry name" value="G protein-activated inward rectifier potassium channel 1"/>
    <property type="match status" value="1"/>
</dbReference>
<dbReference type="OrthoDB" id="9813518at2"/>
<keyword evidence="15" id="KW-1185">Reference proteome</keyword>
<dbReference type="PANTHER" id="PTHR11767">
    <property type="entry name" value="INWARD RECTIFIER POTASSIUM CHANNEL"/>
    <property type="match status" value="1"/>
</dbReference>
<dbReference type="KEGG" id="fin:KQS_04535"/>
<dbReference type="InterPro" id="IPR016449">
    <property type="entry name" value="K_chnl_inward-rec_Kir"/>
</dbReference>
<dbReference type="Pfam" id="PF17655">
    <property type="entry name" value="IRK_C"/>
    <property type="match status" value="1"/>
</dbReference>
<dbReference type="InterPro" id="IPR041647">
    <property type="entry name" value="IRK_C"/>
</dbReference>
<dbReference type="EMBL" id="HE774682">
    <property type="protein sequence ID" value="CCG52880.1"/>
    <property type="molecule type" value="Genomic_DNA"/>
</dbReference>
<dbReference type="PATRIC" id="fig|1094466.5.peg.887"/>
<dbReference type="GO" id="GO:0034702">
    <property type="term" value="C:monoatomic ion channel complex"/>
    <property type="evidence" value="ECO:0007669"/>
    <property type="project" value="UniProtKB-KW"/>
</dbReference>
<accession>H8XU97</accession>
<dbReference type="InterPro" id="IPR013518">
    <property type="entry name" value="K_chnl_inward-rec_Kir_cyto"/>
</dbReference>
<evidence type="ECO:0000256" key="9">
    <source>
        <dbReference type="ARBA" id="ARBA00023136"/>
    </source>
</evidence>
<keyword evidence="4 11" id="KW-0812">Transmembrane</keyword>
<dbReference type="HOGENOM" id="CLU_022738_2_0_10"/>
<evidence type="ECO:0000256" key="11">
    <source>
        <dbReference type="SAM" id="Phobius"/>
    </source>
</evidence>
<evidence type="ECO:0000256" key="2">
    <source>
        <dbReference type="ARBA" id="ARBA00022448"/>
    </source>
</evidence>
<evidence type="ECO:0000313" key="15">
    <source>
        <dbReference type="Proteomes" id="UP000007599"/>
    </source>
</evidence>
<keyword evidence="9 11" id="KW-0472">Membrane</keyword>
<dbReference type="SUPFAM" id="SSF81324">
    <property type="entry name" value="Voltage-gated potassium channels"/>
    <property type="match status" value="1"/>
</dbReference>
<keyword evidence="2" id="KW-0813">Transport</keyword>
<dbReference type="PANTHER" id="PTHR11767:SF102">
    <property type="entry name" value="INWARDLY RECTIFYING POTASSIUM CHANNEL 1, ISOFORM F"/>
    <property type="match status" value="1"/>
</dbReference>
<evidence type="ECO:0000256" key="4">
    <source>
        <dbReference type="ARBA" id="ARBA00022692"/>
    </source>
</evidence>
<keyword evidence="8" id="KW-0406">Ion transport</keyword>
<keyword evidence="6" id="KW-0630">Potassium</keyword>
<dbReference type="STRING" id="1094466.KQS_04535"/>
<dbReference type="GO" id="GO:0034765">
    <property type="term" value="P:regulation of monoatomic ion transmembrane transport"/>
    <property type="evidence" value="ECO:0007669"/>
    <property type="project" value="TreeGrafter"/>
</dbReference>
<name>H8XU97_FLAIG</name>
<keyword evidence="7 11" id="KW-1133">Transmembrane helix</keyword>
<evidence type="ECO:0000256" key="8">
    <source>
        <dbReference type="ARBA" id="ARBA00023065"/>
    </source>
</evidence>
<dbReference type="GO" id="GO:1990573">
    <property type="term" value="P:potassium ion import across plasma membrane"/>
    <property type="evidence" value="ECO:0007669"/>
    <property type="project" value="TreeGrafter"/>
</dbReference>
<keyword evidence="3" id="KW-0633">Potassium transport</keyword>
<evidence type="ECO:0000256" key="1">
    <source>
        <dbReference type="ARBA" id="ARBA00004141"/>
    </source>
</evidence>
<dbReference type="PRINTS" id="PR01320">
    <property type="entry name" value="KIRCHANNEL"/>
</dbReference>
<dbReference type="Proteomes" id="UP000007599">
    <property type="component" value="Chromosome I"/>
</dbReference>
<protein>
    <submittedName>
        <fullName evidence="14">Inward rectifier potassium channel Irk</fullName>
    </submittedName>
</protein>
<dbReference type="Gene3D" id="1.10.287.70">
    <property type="match status" value="1"/>
</dbReference>
<dbReference type="InterPro" id="IPR013099">
    <property type="entry name" value="K_chnl_dom"/>
</dbReference>
<dbReference type="GO" id="GO:0005886">
    <property type="term" value="C:plasma membrane"/>
    <property type="evidence" value="ECO:0007669"/>
    <property type="project" value="TreeGrafter"/>
</dbReference>
<feature type="transmembrane region" description="Helical" evidence="11">
    <location>
        <begin position="127"/>
        <end position="153"/>
    </location>
</feature>
<dbReference type="AlphaFoldDB" id="H8XU97"/>
<dbReference type="GO" id="GO:0005242">
    <property type="term" value="F:inward rectifier potassium channel activity"/>
    <property type="evidence" value="ECO:0007669"/>
    <property type="project" value="InterPro"/>
</dbReference>
<sequence>MAIFKKINKKAKAEINTGFGVNSSSFGGRFVNKNGNANVEKVGVGFFESISWYHTMINIPRWKFFFIILLFYFIVNLVFASIYSIIGVEHLVGVTSTSSIDKFGQAFFFSVQTFTTVGYGHVSPSGFITSFVAAVEALLGLLSFAIATGLFYGRFSRPKAFLKFASNGLIAPYKEGMALMIRLAPYKNTNLMDAEAKIMLALNIEENGILVNKFYTLELEIDKINTLPLSWTLVHPITSESPLFNLTEEDYKSITGEILVFFKAFDDMFSTTVVRRTSYTFKELIFNAKFIPMFTRNNQNTKTILDIEKLSNYEKF</sequence>
<reference evidence="15" key="2">
    <citation type="submission" date="2012-03" db="EMBL/GenBank/DDBJ databases">
        <title>Complete genome sequence of Flavobacterium indicum GPTSA100-9T, isolated from warm spring water.</title>
        <authorList>
            <person name="Barbier P."/>
            <person name="Houel A."/>
            <person name="Loux V."/>
            <person name="Poulain J."/>
            <person name="Bernardet J.-F."/>
            <person name="Touchon M."/>
            <person name="Duchaud E."/>
        </authorList>
    </citation>
    <scope>NUCLEOTIDE SEQUENCE [LARGE SCALE GENOMIC DNA]</scope>
    <source>
        <strain evidence="15">DSM 17447 / CIP 109464 / GPTSA100-9</strain>
    </source>
</reference>
<reference evidence="14 15" key="1">
    <citation type="journal article" date="2012" name="J. Bacteriol.">
        <title>Complete Genome Sequence of Flavobacterium indicum GPSTA100-9T, Isolated from Warm Spring Water.</title>
        <authorList>
            <person name="Barbier P."/>
            <person name="Houel A."/>
            <person name="Loux V."/>
            <person name="Poulain J."/>
            <person name="Bernardet J.F."/>
            <person name="Touchon M."/>
            <person name="Duchaud E."/>
        </authorList>
    </citation>
    <scope>NUCLEOTIDE SEQUENCE [LARGE SCALE GENOMIC DNA]</scope>
    <source>
        <strain evidence="15">DSM 17447 / CIP 109464 / GPTSA100-9</strain>
    </source>
</reference>
<gene>
    <name evidence="14" type="primary">irk</name>
    <name evidence="14" type="ordered locus">KQS_04535</name>
</gene>
<evidence type="ECO:0000259" key="13">
    <source>
        <dbReference type="Pfam" id="PF17655"/>
    </source>
</evidence>
<feature type="transmembrane region" description="Helical" evidence="11">
    <location>
        <begin position="64"/>
        <end position="86"/>
    </location>
</feature>
<organism evidence="14 15">
    <name type="scientific">Flavobacterium indicum (strain DSM 17447 / CIP 109464 / GPTSA100-9)</name>
    <dbReference type="NCBI Taxonomy" id="1094466"/>
    <lineage>
        <taxon>Bacteria</taxon>
        <taxon>Pseudomonadati</taxon>
        <taxon>Bacteroidota</taxon>
        <taxon>Flavobacteriia</taxon>
        <taxon>Flavobacteriales</taxon>
        <taxon>Flavobacteriaceae</taxon>
        <taxon>Flavobacterium</taxon>
    </lineage>
</organism>
<dbReference type="InterPro" id="IPR014756">
    <property type="entry name" value="Ig_E-set"/>
</dbReference>
<evidence type="ECO:0000256" key="3">
    <source>
        <dbReference type="ARBA" id="ARBA00022538"/>
    </source>
</evidence>
<dbReference type="SUPFAM" id="SSF81296">
    <property type="entry name" value="E set domains"/>
    <property type="match status" value="1"/>
</dbReference>
<proteinExistence type="predicted"/>